<dbReference type="Proteomes" id="UP000190460">
    <property type="component" value="Unassembled WGS sequence"/>
</dbReference>
<keyword evidence="2" id="KW-1185">Reference proteome</keyword>
<dbReference type="AlphaFoldDB" id="A0A1T4XXB5"/>
<proteinExistence type="predicted"/>
<reference evidence="1 2" key="1">
    <citation type="submission" date="2017-02" db="EMBL/GenBank/DDBJ databases">
        <authorList>
            <person name="Peterson S.W."/>
        </authorList>
    </citation>
    <scope>NUCLEOTIDE SEQUENCE [LARGE SCALE GENOMIC DNA]</scope>
    <source>
        <strain evidence="1 2">ATCC 49788</strain>
    </source>
</reference>
<dbReference type="InterPro" id="IPR021223">
    <property type="entry name" value="AbiGi"/>
</dbReference>
<dbReference type="Pfam" id="PF10899">
    <property type="entry name" value="AbiGi"/>
    <property type="match status" value="1"/>
</dbReference>
<dbReference type="OrthoDB" id="680500at2"/>
<evidence type="ECO:0000313" key="2">
    <source>
        <dbReference type="Proteomes" id="UP000190460"/>
    </source>
</evidence>
<name>A0A1T4XXB5_9GAMM</name>
<dbReference type="EMBL" id="FUYB01000026">
    <property type="protein sequence ID" value="SKA94219.1"/>
    <property type="molecule type" value="Genomic_DNA"/>
</dbReference>
<accession>A0A1T4XXB5</accession>
<evidence type="ECO:0000313" key="1">
    <source>
        <dbReference type="EMBL" id="SKA94219.1"/>
    </source>
</evidence>
<gene>
    <name evidence="1" type="ORF">SAMN02745130_03630</name>
</gene>
<organism evidence="1 2">
    <name type="scientific">Thiothrix eikelboomii</name>
    <dbReference type="NCBI Taxonomy" id="92487"/>
    <lineage>
        <taxon>Bacteria</taxon>
        <taxon>Pseudomonadati</taxon>
        <taxon>Pseudomonadota</taxon>
        <taxon>Gammaproteobacteria</taxon>
        <taxon>Thiotrichales</taxon>
        <taxon>Thiotrichaceae</taxon>
        <taxon>Thiothrix</taxon>
    </lineage>
</organism>
<sequence>MLIHFTKELSNIISILESSSFMLGYCSEYFGEKNQIVSSAAHPMVCFSEFTDSELSSKTITYGKYAIAMKKTWAITNELSPVLYIERNSQAAVGLASLLKARQKHGKDAIPKNLRLPIMQIKCFTKHETGYNSYFDHDNFCFKDENEWRYIPTKEKIGGGYISLNRKTFINNKEKYNNRLKPYPLRFEYSDIEFIYVKTDEEIKMIIEKFNQLKSKLKHSEWTLQLSDKTQPYAGALSNRV</sequence>
<dbReference type="RefSeq" id="WP_078924071.1">
    <property type="nucleotide sequence ID" value="NZ_FUYB01000026.1"/>
</dbReference>
<protein>
    <submittedName>
        <fullName evidence="1">Putative abortive phage resistance protein AbiGi, antitoxin</fullName>
    </submittedName>
</protein>